<evidence type="ECO:0000259" key="1">
    <source>
        <dbReference type="Pfam" id="PF26449"/>
    </source>
</evidence>
<evidence type="ECO:0000313" key="3">
    <source>
        <dbReference type="Proteomes" id="UP000033882"/>
    </source>
</evidence>
<dbReference type="Proteomes" id="UP000033882">
    <property type="component" value="Unassembled WGS sequence"/>
</dbReference>
<feature type="domain" description="DUF8128" evidence="1">
    <location>
        <begin position="61"/>
        <end position="356"/>
    </location>
</feature>
<dbReference type="InterPro" id="IPR058441">
    <property type="entry name" value="DUF8128"/>
</dbReference>
<reference evidence="2 3" key="1">
    <citation type="journal article" date="2015" name="Nature">
        <title>rRNA introns, odd ribosomes, and small enigmatic genomes across a large radiation of phyla.</title>
        <authorList>
            <person name="Brown C.T."/>
            <person name="Hug L.A."/>
            <person name="Thomas B.C."/>
            <person name="Sharon I."/>
            <person name="Castelle C.J."/>
            <person name="Singh A."/>
            <person name="Wilkins M.J."/>
            <person name="Williams K.H."/>
            <person name="Banfield J.F."/>
        </authorList>
    </citation>
    <scope>NUCLEOTIDE SEQUENCE [LARGE SCALE GENOMIC DNA]</scope>
</reference>
<dbReference type="AlphaFoldDB" id="A0A0G1U8A6"/>
<protein>
    <recommendedName>
        <fullName evidence="1">DUF8128 domain-containing protein</fullName>
    </recommendedName>
</protein>
<dbReference type="Pfam" id="PF26449">
    <property type="entry name" value="DUF8128"/>
    <property type="match status" value="1"/>
</dbReference>
<organism evidence="2 3">
    <name type="scientific">Candidatus Wolfebacteria bacterium GW2011_GWA2_47_9b</name>
    <dbReference type="NCBI Taxonomy" id="1619005"/>
    <lineage>
        <taxon>Bacteria</taxon>
        <taxon>Candidatus Wolfeibacteriota</taxon>
    </lineage>
</organism>
<proteinExistence type="predicted"/>
<comment type="caution">
    <text evidence="2">The sequence shown here is derived from an EMBL/GenBank/DDBJ whole genome shotgun (WGS) entry which is preliminary data.</text>
</comment>
<accession>A0A0G1U8A6</accession>
<gene>
    <name evidence="2" type="ORF">UY19_C0004G0023</name>
</gene>
<evidence type="ECO:0000313" key="2">
    <source>
        <dbReference type="EMBL" id="KKU90309.1"/>
    </source>
</evidence>
<name>A0A0G1U8A6_9BACT</name>
<dbReference type="EMBL" id="LCPB01000004">
    <property type="protein sequence ID" value="KKU90309.1"/>
    <property type="molecule type" value="Genomic_DNA"/>
</dbReference>
<sequence>MENILKSLFGDLPASPVIGDIVLGVLRSIFEVFGYVWWIVIPLALAFYQWDLWVDGNKSAFKKKIKWVVLEMRIPKENLRSPKAMEQVFATLHTTYSGEISWWDQNIKGKTEGTMSFEMVGRSGGVHFYMRIPADHRNLVEAAIFGQYPNAELAIVDDYVELVPASLPNQVYDVWGTDLVLDKDSAYPIKTYLYFEEKEEEQRLDPLTVILETMSKLQGEETIWLQYVIKPTGEKTNEYKKKGQAIVDKMLGREVKAVVELGVFDHLIILFENFFTAFITEPKWPEPPKKVETNPKTISSLSFTEKEVLEGIEGKISKLCYEVSIRMIYIDRQELFNKSYTGALIGSFKQFGSHHINSFKGNKDTSIAPPKGFKAWLFPKWKSHQEYLKKRSMYDSYKGRGMIKKAPVFSIEELATLYHVPTSLVGAPSMRRIEAKKGEPPENLPIEM</sequence>